<dbReference type="PANTHER" id="PTHR21725:SF1">
    <property type="entry name" value="E3 UBIQUITIN-PROTEIN LIGASE UBR4"/>
    <property type="match status" value="1"/>
</dbReference>
<evidence type="ECO:0000259" key="6">
    <source>
        <dbReference type="PROSITE" id="PS50053"/>
    </source>
</evidence>
<keyword evidence="3" id="KW-0862">Zinc</keyword>
<dbReference type="SUPFAM" id="SSF46934">
    <property type="entry name" value="UBA-like"/>
    <property type="match status" value="1"/>
</dbReference>
<evidence type="ECO:0000256" key="2">
    <source>
        <dbReference type="ARBA" id="ARBA00022771"/>
    </source>
</evidence>
<evidence type="ECO:0000256" key="1">
    <source>
        <dbReference type="ARBA" id="ARBA00022723"/>
    </source>
</evidence>
<dbReference type="CDD" id="cd17039">
    <property type="entry name" value="Ubl_ubiquitin_like"/>
    <property type="match status" value="1"/>
</dbReference>
<reference evidence="8 9" key="1">
    <citation type="submission" date="2024-03" db="EMBL/GenBank/DDBJ databases">
        <title>The Acrasis kona genome and developmental transcriptomes reveal deep origins of eukaryotic multicellular pathways.</title>
        <authorList>
            <person name="Sheikh S."/>
            <person name="Fu C.-J."/>
            <person name="Brown M.W."/>
            <person name="Baldauf S.L."/>
        </authorList>
    </citation>
    <scope>NUCLEOTIDE SEQUENCE [LARGE SCALE GENOMIC DNA]</scope>
    <source>
        <strain evidence="8 9">ATCC MYA-3509</strain>
    </source>
</reference>
<dbReference type="Gene3D" id="3.10.20.90">
    <property type="entry name" value="Phosphatidylinositol 3-kinase Catalytic Subunit, Chain A, domain 1"/>
    <property type="match status" value="1"/>
</dbReference>
<keyword evidence="9" id="KW-1185">Reference proteome</keyword>
<name>A0AAW2ZGS4_9EUKA</name>
<dbReference type="AlphaFoldDB" id="A0AAW2ZGS4"/>
<feature type="domain" description="UBA" evidence="5">
    <location>
        <begin position="134"/>
        <end position="174"/>
    </location>
</feature>
<evidence type="ECO:0000256" key="3">
    <source>
        <dbReference type="ARBA" id="ARBA00022833"/>
    </source>
</evidence>
<dbReference type="GO" id="GO:0008270">
    <property type="term" value="F:zinc ion binding"/>
    <property type="evidence" value="ECO:0007669"/>
    <property type="project" value="UniProtKB-KW"/>
</dbReference>
<dbReference type="SUPFAM" id="SSF54236">
    <property type="entry name" value="Ubiquitin-like"/>
    <property type="match status" value="1"/>
</dbReference>
<dbReference type="PROSITE" id="PS50053">
    <property type="entry name" value="UBIQUITIN_2"/>
    <property type="match status" value="1"/>
</dbReference>
<dbReference type="InterPro" id="IPR009060">
    <property type="entry name" value="UBA-like_sf"/>
</dbReference>
<dbReference type="Pfam" id="PF02207">
    <property type="entry name" value="zf-UBR"/>
    <property type="match status" value="1"/>
</dbReference>
<dbReference type="PANTHER" id="PTHR21725">
    <property type="entry name" value="E3 UBIQUITIN-PROTEIN LIGASE UBR4"/>
    <property type="match status" value="1"/>
</dbReference>
<evidence type="ECO:0000313" key="8">
    <source>
        <dbReference type="EMBL" id="KAL0488630.1"/>
    </source>
</evidence>
<keyword evidence="1" id="KW-0479">Metal-binding</keyword>
<dbReference type="SMART" id="SM00165">
    <property type="entry name" value="UBA"/>
    <property type="match status" value="1"/>
</dbReference>
<evidence type="ECO:0000259" key="5">
    <source>
        <dbReference type="PROSITE" id="PS50030"/>
    </source>
</evidence>
<dbReference type="PROSITE" id="PS50030">
    <property type="entry name" value="UBA"/>
    <property type="match status" value="1"/>
</dbReference>
<gene>
    <name evidence="8" type="ORF">AKO1_015669</name>
</gene>
<feature type="domain" description="UBR-type" evidence="7">
    <location>
        <begin position="219"/>
        <end position="289"/>
    </location>
</feature>
<dbReference type="Proteomes" id="UP001431209">
    <property type="component" value="Unassembled WGS sequence"/>
</dbReference>
<accession>A0AAW2ZGS4</accession>
<keyword evidence="2" id="KW-0863">Zinc-finger</keyword>
<evidence type="ECO:0000313" key="9">
    <source>
        <dbReference type="Proteomes" id="UP001431209"/>
    </source>
</evidence>
<dbReference type="InterPro" id="IPR029071">
    <property type="entry name" value="Ubiquitin-like_domsf"/>
</dbReference>
<dbReference type="InterPro" id="IPR003126">
    <property type="entry name" value="Znf_UBR"/>
</dbReference>
<organism evidence="8 9">
    <name type="scientific">Acrasis kona</name>
    <dbReference type="NCBI Taxonomy" id="1008807"/>
    <lineage>
        <taxon>Eukaryota</taxon>
        <taxon>Discoba</taxon>
        <taxon>Heterolobosea</taxon>
        <taxon>Tetramitia</taxon>
        <taxon>Eutetramitia</taxon>
        <taxon>Acrasidae</taxon>
        <taxon>Acrasis</taxon>
    </lineage>
</organism>
<dbReference type="InterPro" id="IPR000626">
    <property type="entry name" value="Ubiquitin-like_dom"/>
</dbReference>
<sequence length="300" mass="33745">MKVSVVTVLDGVFDVVVDETDSIQKIKEKISSTKGYPSELITLVKNGIVLKDQKVTNDFKDGCHIILLMKIDPNTKTYMTKQVAAAQQQQSKQSADILRLQQQFQQYQQQHPPVRQQVQAPTQQRRQLTLNDIQFNEQSVQIIMDAGFSRERAKKALFLSDMDTESAFNWIIENMEDPNIDLSLTSQQIEQIVVSKQREMARNQNQPVDPEVQQAINHNVCTYCVTGNSFVNQKWFMCKTCGLSDGKGCCETCAKICHAGHELSESLQTSFFCDCGAGQGKSPCRSLNHSALGEDQEMQG</sequence>
<evidence type="ECO:0000256" key="4">
    <source>
        <dbReference type="PROSITE-ProRule" id="PRU00508"/>
    </source>
</evidence>
<dbReference type="EMBL" id="JAOPGA020001455">
    <property type="protein sequence ID" value="KAL0488630.1"/>
    <property type="molecule type" value="Genomic_DNA"/>
</dbReference>
<evidence type="ECO:0000259" key="7">
    <source>
        <dbReference type="PROSITE" id="PS51157"/>
    </source>
</evidence>
<dbReference type="Pfam" id="PF00240">
    <property type="entry name" value="ubiquitin"/>
    <property type="match status" value="1"/>
</dbReference>
<dbReference type="SMART" id="SM00396">
    <property type="entry name" value="ZnF_UBR1"/>
    <property type="match status" value="1"/>
</dbReference>
<dbReference type="Gene3D" id="1.10.8.10">
    <property type="entry name" value="DNA helicase RuvA subunit, C-terminal domain"/>
    <property type="match status" value="1"/>
</dbReference>
<feature type="domain" description="Ubiquitin-like" evidence="6">
    <location>
        <begin position="1"/>
        <end position="59"/>
    </location>
</feature>
<feature type="zinc finger region" description="UBR-type" evidence="4">
    <location>
        <begin position="219"/>
        <end position="289"/>
    </location>
</feature>
<protein>
    <submittedName>
        <fullName evidence="8">E3 ubiquitin-protein ligase</fullName>
    </submittedName>
</protein>
<dbReference type="InterPro" id="IPR015940">
    <property type="entry name" value="UBA"/>
</dbReference>
<dbReference type="Pfam" id="PF22562">
    <property type="entry name" value="UBA_7"/>
    <property type="match status" value="1"/>
</dbReference>
<comment type="caution">
    <text evidence="8">The sequence shown here is derived from an EMBL/GenBank/DDBJ whole genome shotgun (WGS) entry which is preliminary data.</text>
</comment>
<dbReference type="PROSITE" id="PS51157">
    <property type="entry name" value="ZF_UBR"/>
    <property type="match status" value="1"/>
</dbReference>
<proteinExistence type="predicted"/>
<dbReference type="InterPro" id="IPR045189">
    <property type="entry name" value="UBR4-like"/>
</dbReference>